<dbReference type="Pfam" id="PF00348">
    <property type="entry name" value="polyprenyl_synt"/>
    <property type="match status" value="1"/>
</dbReference>
<evidence type="ECO:0000313" key="8">
    <source>
        <dbReference type="Proteomes" id="UP000078292"/>
    </source>
</evidence>
<dbReference type="AlphaFoldDB" id="A0A1B7LZB0"/>
<dbReference type="RefSeq" id="WP_043057869.1">
    <property type="nucleotide sequence ID" value="NZ_LXEY01000018.1"/>
</dbReference>
<accession>A0A1B7LZB0</accession>
<dbReference type="GO" id="GO:0004659">
    <property type="term" value="F:prenyltransferase activity"/>
    <property type="evidence" value="ECO:0007669"/>
    <property type="project" value="InterPro"/>
</dbReference>
<keyword evidence="3 6" id="KW-0808">Transferase</keyword>
<dbReference type="STRING" id="1837282.A6F49_10075"/>
<keyword evidence="5" id="KW-0460">Magnesium</keyword>
<dbReference type="SUPFAM" id="SSF48576">
    <property type="entry name" value="Terpenoid synthases"/>
    <property type="match status" value="1"/>
</dbReference>
<dbReference type="InterPro" id="IPR033749">
    <property type="entry name" value="Polyprenyl_synt_CS"/>
</dbReference>
<dbReference type="CDD" id="cd00685">
    <property type="entry name" value="Trans_IPPS_HT"/>
    <property type="match status" value="1"/>
</dbReference>
<dbReference type="PROSITE" id="PS00723">
    <property type="entry name" value="POLYPRENYL_SYNTHASE_1"/>
    <property type="match status" value="1"/>
</dbReference>
<evidence type="ECO:0000256" key="2">
    <source>
        <dbReference type="ARBA" id="ARBA00006706"/>
    </source>
</evidence>
<dbReference type="Gene3D" id="1.10.600.10">
    <property type="entry name" value="Farnesyl Diphosphate Synthase"/>
    <property type="match status" value="1"/>
</dbReference>
<dbReference type="InterPro" id="IPR008949">
    <property type="entry name" value="Isoprenoid_synthase_dom_sf"/>
</dbReference>
<gene>
    <name evidence="7" type="ORF">A6F49_10075</name>
</gene>
<comment type="similarity">
    <text evidence="2 6">Belongs to the FPP/GGPP synthase family.</text>
</comment>
<dbReference type="PANTHER" id="PTHR12001">
    <property type="entry name" value="GERANYLGERANYL PYROPHOSPHATE SYNTHASE"/>
    <property type="match status" value="1"/>
</dbReference>
<evidence type="ECO:0000256" key="3">
    <source>
        <dbReference type="ARBA" id="ARBA00022679"/>
    </source>
</evidence>
<organism evidence="7 8">
    <name type="scientific">Enteractinococcus helveticum</name>
    <dbReference type="NCBI Taxonomy" id="1837282"/>
    <lineage>
        <taxon>Bacteria</taxon>
        <taxon>Bacillati</taxon>
        <taxon>Actinomycetota</taxon>
        <taxon>Actinomycetes</taxon>
        <taxon>Micrococcales</taxon>
        <taxon>Micrococcaceae</taxon>
    </lineage>
</organism>
<evidence type="ECO:0000256" key="4">
    <source>
        <dbReference type="ARBA" id="ARBA00022723"/>
    </source>
</evidence>
<keyword evidence="4" id="KW-0479">Metal-binding</keyword>
<reference evidence="7 8" key="1">
    <citation type="submission" date="2016-04" db="EMBL/GenBank/DDBJ databases">
        <title>First whole genome shotgun sequence of the bacterium Enteractinococcus sp. strain UASWS1574.</title>
        <authorList>
            <person name="Crovadore J."/>
            <person name="Chablais R."/>
            <person name="Lefort F."/>
        </authorList>
    </citation>
    <scope>NUCLEOTIDE SEQUENCE [LARGE SCALE GENOMIC DNA]</scope>
    <source>
        <strain evidence="7 8">UASWS1574</strain>
    </source>
</reference>
<dbReference type="EMBL" id="LXEY01000018">
    <property type="protein sequence ID" value="OAV60829.1"/>
    <property type="molecule type" value="Genomic_DNA"/>
</dbReference>
<dbReference type="SFLD" id="SFLDS00005">
    <property type="entry name" value="Isoprenoid_Synthase_Type_I"/>
    <property type="match status" value="1"/>
</dbReference>
<dbReference type="PROSITE" id="PS00444">
    <property type="entry name" value="POLYPRENYL_SYNTHASE_2"/>
    <property type="match status" value="1"/>
</dbReference>
<name>A0A1B7LZB0_9MICC</name>
<proteinExistence type="inferred from homology"/>
<evidence type="ECO:0000313" key="7">
    <source>
        <dbReference type="EMBL" id="OAV60829.1"/>
    </source>
</evidence>
<comment type="cofactor">
    <cofactor evidence="1">
        <name>Mg(2+)</name>
        <dbReference type="ChEBI" id="CHEBI:18420"/>
    </cofactor>
</comment>
<keyword evidence="8" id="KW-1185">Reference proteome</keyword>
<dbReference type="Proteomes" id="UP000078292">
    <property type="component" value="Unassembled WGS sequence"/>
</dbReference>
<evidence type="ECO:0000256" key="1">
    <source>
        <dbReference type="ARBA" id="ARBA00001946"/>
    </source>
</evidence>
<evidence type="ECO:0000256" key="6">
    <source>
        <dbReference type="RuleBase" id="RU004466"/>
    </source>
</evidence>
<dbReference type="GO" id="GO:0046872">
    <property type="term" value="F:metal ion binding"/>
    <property type="evidence" value="ECO:0007669"/>
    <property type="project" value="UniProtKB-KW"/>
</dbReference>
<comment type="caution">
    <text evidence="7">The sequence shown here is derived from an EMBL/GenBank/DDBJ whole genome shotgun (WGS) entry which is preliminary data.</text>
</comment>
<sequence>MTTLDAAWFRTKVQDRMQDLLADYRRRASDIEPAAEPLVGSIARLVEGGKRLRALLAWWGWQGASGAADDPRIVEAGVALELFQAAALIHDDVLDRSDTRRGQPSVHKSFEKLHHNEQWAQDGAHFGVSAAILAGDLALGLSEEVFSTTADATAFATPAREAFHAMRFEVMTGQYLDILAEANIPSDPEAGLRQARTVLQYKSAHYSAVWPFELGGILAGADETTLKTYRDFSTPLGMAFQLDDDLLGVFGDPSLTGKPAGDDLIEGKRTELVAHALKNLEPENTQMLNNFLKDPQTSEHTVEKMQVLIESSGARALVEAEIQRLGEQTYQALKELPVAEEVQSGLEQLVSGLLHRQH</sequence>
<dbReference type="PANTHER" id="PTHR12001:SF85">
    <property type="entry name" value="SHORT CHAIN ISOPRENYL DIPHOSPHATE SYNTHASE"/>
    <property type="match status" value="1"/>
</dbReference>
<dbReference type="GO" id="GO:0008299">
    <property type="term" value="P:isoprenoid biosynthetic process"/>
    <property type="evidence" value="ECO:0007669"/>
    <property type="project" value="InterPro"/>
</dbReference>
<evidence type="ECO:0000256" key="5">
    <source>
        <dbReference type="ARBA" id="ARBA00022842"/>
    </source>
</evidence>
<dbReference type="InterPro" id="IPR000092">
    <property type="entry name" value="Polyprenyl_synt"/>
</dbReference>
<protein>
    <submittedName>
        <fullName evidence="7">Polyprenyl synthetase</fullName>
    </submittedName>
</protein>